<dbReference type="Gene3D" id="3.60.21.10">
    <property type="match status" value="1"/>
</dbReference>
<evidence type="ECO:0000313" key="4">
    <source>
        <dbReference type="EMBL" id="SMB80337.1"/>
    </source>
</evidence>
<dbReference type="InterPro" id="IPR029052">
    <property type="entry name" value="Metallo-depent_PP-like"/>
</dbReference>
<proteinExistence type="predicted"/>
<evidence type="ECO:0000259" key="3">
    <source>
        <dbReference type="Pfam" id="PF00149"/>
    </source>
</evidence>
<keyword evidence="2" id="KW-0378">Hydrolase</keyword>
<dbReference type="Pfam" id="PF00149">
    <property type="entry name" value="Metallophos"/>
    <property type="match status" value="1"/>
</dbReference>
<evidence type="ECO:0000256" key="2">
    <source>
        <dbReference type="ARBA" id="ARBA00022801"/>
    </source>
</evidence>
<organism evidence="4 5">
    <name type="scientific">Deinococcus hopiensis KR-140</name>
    <dbReference type="NCBI Taxonomy" id="695939"/>
    <lineage>
        <taxon>Bacteria</taxon>
        <taxon>Thermotogati</taxon>
        <taxon>Deinococcota</taxon>
        <taxon>Deinococci</taxon>
        <taxon>Deinococcales</taxon>
        <taxon>Deinococcaceae</taxon>
        <taxon>Deinococcus</taxon>
    </lineage>
</organism>
<dbReference type="PANTHER" id="PTHR31302">
    <property type="entry name" value="TRANSMEMBRANE PROTEIN WITH METALLOPHOSPHOESTERASE DOMAIN-RELATED"/>
    <property type="match status" value="1"/>
</dbReference>
<dbReference type="GO" id="GO:0016020">
    <property type="term" value="C:membrane"/>
    <property type="evidence" value="ECO:0007669"/>
    <property type="project" value="GOC"/>
</dbReference>
<name>A0A1W1UGY2_9DEIO</name>
<sequence length="279" mass="29799">MQISRRAVLLGGLGLGSLGATGLNGAYAFEINHHVYALPGLQSPIRAVQLTDLHYGPFHRAAAVRAWMETALTLRPDLVLITGDFADRHLLDAPGPLFQELSRLRAPLGVWGVWGNHDHDYCHREAQKTGRDPQQARDAFTVALKNAGIGLLRNGGLPLRDDLYLAGVDDLRKGDPQLTPALMGAPTQGAVLLMSHNPDLLPTVPSRVSLTLCGHTHGGQVRLPGIGAPVPASRFGQRFVQGFVQGPAPGFVSRGLGTTGIPVRLHCPAELVVFDFVPG</sequence>
<dbReference type="InterPro" id="IPR051158">
    <property type="entry name" value="Metallophosphoesterase_sf"/>
</dbReference>
<reference evidence="4 5" key="1">
    <citation type="submission" date="2017-04" db="EMBL/GenBank/DDBJ databases">
        <authorList>
            <person name="Afonso C.L."/>
            <person name="Miller P.J."/>
            <person name="Scott M.A."/>
            <person name="Spackman E."/>
            <person name="Goraichik I."/>
            <person name="Dimitrov K.M."/>
            <person name="Suarez D.L."/>
            <person name="Swayne D.E."/>
        </authorList>
    </citation>
    <scope>NUCLEOTIDE SEQUENCE [LARGE SCALE GENOMIC DNA]</scope>
    <source>
        <strain evidence="4 5">KR-140</strain>
    </source>
</reference>
<accession>A0A1W1UGY2</accession>
<dbReference type="PANTHER" id="PTHR31302:SF31">
    <property type="entry name" value="PHOSPHODIESTERASE YAEI"/>
    <property type="match status" value="1"/>
</dbReference>
<dbReference type="InterPro" id="IPR006311">
    <property type="entry name" value="TAT_signal"/>
</dbReference>
<dbReference type="GO" id="GO:0046872">
    <property type="term" value="F:metal ion binding"/>
    <property type="evidence" value="ECO:0007669"/>
    <property type="project" value="UniProtKB-KW"/>
</dbReference>
<dbReference type="GO" id="GO:0008758">
    <property type="term" value="F:UDP-2,3-diacylglucosamine hydrolase activity"/>
    <property type="evidence" value="ECO:0007669"/>
    <property type="project" value="TreeGrafter"/>
</dbReference>
<dbReference type="PROSITE" id="PS51318">
    <property type="entry name" value="TAT"/>
    <property type="match status" value="1"/>
</dbReference>
<keyword evidence="5" id="KW-1185">Reference proteome</keyword>
<dbReference type="InterPro" id="IPR004843">
    <property type="entry name" value="Calcineurin-like_PHP"/>
</dbReference>
<evidence type="ECO:0000256" key="1">
    <source>
        <dbReference type="ARBA" id="ARBA00022723"/>
    </source>
</evidence>
<dbReference type="STRING" id="695939.SAMN00790413_05497"/>
<gene>
    <name evidence="4" type="ORF">SAMN00790413_05497</name>
</gene>
<dbReference type="AlphaFoldDB" id="A0A1W1UGY2"/>
<dbReference type="CDD" id="cd07385">
    <property type="entry name" value="MPP_YkuE_C"/>
    <property type="match status" value="1"/>
</dbReference>
<dbReference type="RefSeq" id="WP_245808131.1">
    <property type="nucleotide sequence ID" value="NZ_FWWU01000004.1"/>
</dbReference>
<evidence type="ECO:0000313" key="5">
    <source>
        <dbReference type="Proteomes" id="UP000192582"/>
    </source>
</evidence>
<dbReference type="EMBL" id="FWWU01000004">
    <property type="protein sequence ID" value="SMB80337.1"/>
    <property type="molecule type" value="Genomic_DNA"/>
</dbReference>
<dbReference type="SUPFAM" id="SSF56300">
    <property type="entry name" value="Metallo-dependent phosphatases"/>
    <property type="match status" value="1"/>
</dbReference>
<keyword evidence="1" id="KW-0479">Metal-binding</keyword>
<feature type="domain" description="Calcineurin-like phosphoesterase" evidence="3">
    <location>
        <begin position="46"/>
        <end position="218"/>
    </location>
</feature>
<protein>
    <recommendedName>
        <fullName evidence="3">Calcineurin-like phosphoesterase domain-containing protein</fullName>
    </recommendedName>
</protein>
<dbReference type="GO" id="GO:0009245">
    <property type="term" value="P:lipid A biosynthetic process"/>
    <property type="evidence" value="ECO:0007669"/>
    <property type="project" value="TreeGrafter"/>
</dbReference>
<dbReference type="Proteomes" id="UP000192582">
    <property type="component" value="Unassembled WGS sequence"/>
</dbReference>